<protein>
    <recommendedName>
        <fullName evidence="1">Heterokaryon incompatibility domain-containing protein</fullName>
    </recommendedName>
</protein>
<name>A0A8H7BGD7_9FUNG</name>
<dbReference type="PANTHER" id="PTHR24148">
    <property type="entry name" value="ANKYRIN REPEAT DOMAIN-CONTAINING PROTEIN 39 HOMOLOG-RELATED"/>
    <property type="match status" value="1"/>
</dbReference>
<accession>A0A8H7BGD7</accession>
<dbReference type="PANTHER" id="PTHR24148:SF64">
    <property type="entry name" value="HETEROKARYON INCOMPATIBILITY DOMAIN-CONTAINING PROTEIN"/>
    <property type="match status" value="1"/>
</dbReference>
<keyword evidence="3" id="KW-1185">Reference proteome</keyword>
<dbReference type="OrthoDB" id="3553147at2759"/>
<gene>
    <name evidence="2" type="ORF">EC973_002697</name>
</gene>
<reference evidence="2" key="1">
    <citation type="submission" date="2020-01" db="EMBL/GenBank/DDBJ databases">
        <title>Genome Sequencing of Three Apophysomyces-Like Fungal Strains Confirms a Novel Fungal Genus in the Mucoromycota with divergent Burkholderia-like Endosymbiotic Bacteria.</title>
        <authorList>
            <person name="Stajich J.E."/>
            <person name="Macias A.M."/>
            <person name="Carter-House D."/>
            <person name="Lovett B."/>
            <person name="Kasson L.R."/>
            <person name="Berry K."/>
            <person name="Grigoriev I."/>
            <person name="Chang Y."/>
            <person name="Spatafora J."/>
            <person name="Kasson M.T."/>
        </authorList>
    </citation>
    <scope>NUCLEOTIDE SEQUENCE</scope>
    <source>
        <strain evidence="2">NRRL A-21654</strain>
    </source>
</reference>
<proteinExistence type="predicted"/>
<dbReference type="AlphaFoldDB" id="A0A8H7BGD7"/>
<evidence type="ECO:0000259" key="1">
    <source>
        <dbReference type="Pfam" id="PF06985"/>
    </source>
</evidence>
<feature type="domain" description="Heterokaryon incompatibility" evidence="1">
    <location>
        <begin position="175"/>
        <end position="353"/>
    </location>
</feature>
<dbReference type="Proteomes" id="UP000605846">
    <property type="component" value="Unassembled WGS sequence"/>
</dbReference>
<evidence type="ECO:0000313" key="2">
    <source>
        <dbReference type="EMBL" id="KAF7722778.1"/>
    </source>
</evidence>
<dbReference type="InterPro" id="IPR052895">
    <property type="entry name" value="HetReg/Transcr_Mod"/>
</dbReference>
<dbReference type="Pfam" id="PF06985">
    <property type="entry name" value="HET"/>
    <property type="match status" value="1"/>
</dbReference>
<sequence length="590" mass="69220">MSGLDNLNHVPSQLDEDIRNADAISLLSVTHSAYKSKNLDYTATSTELSQGDKIKSDITLVNYGHDCHSTQHEYVPLYASDLEDICNGHHERCQQNVFGNMFRNFCNKFCELCVTSYQWIGHARWRFQMPDRKATNASELRRDRIKSEIVLLDTRSELDNIKCVSLPFDEDIPAYYAISYRWGEHAEWNAQTPNYTACITSISRGNLIKLCELLRFQTRYIWIDVISINQADKEHRKMAIKNMDNIYRRADMVIAVPDLCYCDGNPLMEDVTKEDIEAGILHIYRFYYEYFDITRSVGKDELSEQMKLLEEELAFVDALQYDADIEEQLGDEWKGYEFISLVVTEWAERAWVLSERTIGVKDDKLEIYILRGNAVFFWELFGEIEWDLDLVPADLFKTIFDSKSTKYIDRLFAIFPHTKHKYVVQKLVDEDISIDNEDDLRWLLFDILDMDGRNGLLKYFFDEHRNFFNVLPLPVKKKGFQFFDLEMPYKLSVPSFFFEIEPTTHYGKRVLKVSCPFIYPYRLDCGGEFHLPDAGDDLEMVLVYQYSYRSVGYRYHRSNGVWKMISPTEIEPSIHGWKYGEFLVFPGDLP</sequence>
<dbReference type="EMBL" id="JABAYA010000177">
    <property type="protein sequence ID" value="KAF7722778.1"/>
    <property type="molecule type" value="Genomic_DNA"/>
</dbReference>
<organism evidence="2 3">
    <name type="scientific">Apophysomyces ossiformis</name>
    <dbReference type="NCBI Taxonomy" id="679940"/>
    <lineage>
        <taxon>Eukaryota</taxon>
        <taxon>Fungi</taxon>
        <taxon>Fungi incertae sedis</taxon>
        <taxon>Mucoromycota</taxon>
        <taxon>Mucoromycotina</taxon>
        <taxon>Mucoromycetes</taxon>
        <taxon>Mucorales</taxon>
        <taxon>Mucorineae</taxon>
        <taxon>Mucoraceae</taxon>
        <taxon>Apophysomyces</taxon>
    </lineage>
</organism>
<dbReference type="InterPro" id="IPR010730">
    <property type="entry name" value="HET"/>
</dbReference>
<evidence type="ECO:0000313" key="3">
    <source>
        <dbReference type="Proteomes" id="UP000605846"/>
    </source>
</evidence>
<comment type="caution">
    <text evidence="2">The sequence shown here is derived from an EMBL/GenBank/DDBJ whole genome shotgun (WGS) entry which is preliminary data.</text>
</comment>